<sequence>MENQQCTPLLSAVDDALYVIGGKWKLRVITALLDNPSRFNEIQRLVQGISATVLSTELKALELNGFVQKVEDTYRLTDYSHTLYDVVMALGKWGKLHAQAIRVK</sequence>
<evidence type="ECO:0000256" key="2">
    <source>
        <dbReference type="ARBA" id="ARBA00023125"/>
    </source>
</evidence>
<dbReference type="OrthoDB" id="2619345at2"/>
<reference evidence="5 6" key="1">
    <citation type="submission" date="2018-08" db="EMBL/GenBank/DDBJ databases">
        <title>Chitinophaga sp. K20C18050901, a novel bacterium isolated from forest soil.</title>
        <authorList>
            <person name="Wang C."/>
        </authorList>
    </citation>
    <scope>NUCLEOTIDE SEQUENCE [LARGE SCALE GENOMIC DNA]</scope>
    <source>
        <strain evidence="5 6">K20C18050901</strain>
    </source>
</reference>
<gene>
    <name evidence="5" type="ORF">DXN04_22130</name>
</gene>
<evidence type="ECO:0000256" key="3">
    <source>
        <dbReference type="ARBA" id="ARBA00023163"/>
    </source>
</evidence>
<dbReference type="InterPro" id="IPR011991">
    <property type="entry name" value="ArsR-like_HTH"/>
</dbReference>
<dbReference type="EMBL" id="QTJV01000009">
    <property type="protein sequence ID" value="RFM32390.1"/>
    <property type="molecule type" value="Genomic_DNA"/>
</dbReference>
<dbReference type="GO" id="GO:0006355">
    <property type="term" value="P:regulation of DNA-templated transcription"/>
    <property type="evidence" value="ECO:0007669"/>
    <property type="project" value="UniProtKB-ARBA"/>
</dbReference>
<comment type="caution">
    <text evidence="5">The sequence shown here is derived from an EMBL/GenBank/DDBJ whole genome shotgun (WGS) entry which is preliminary data.</text>
</comment>
<dbReference type="GO" id="GO:0003677">
    <property type="term" value="F:DNA binding"/>
    <property type="evidence" value="ECO:0007669"/>
    <property type="project" value="UniProtKB-KW"/>
</dbReference>
<proteinExistence type="predicted"/>
<evidence type="ECO:0000313" key="5">
    <source>
        <dbReference type="EMBL" id="RFM32390.1"/>
    </source>
</evidence>
<dbReference type="Pfam" id="PF01638">
    <property type="entry name" value="HxlR"/>
    <property type="match status" value="1"/>
</dbReference>
<organism evidence="5 6">
    <name type="scientific">Chitinophaga silvisoli</name>
    <dbReference type="NCBI Taxonomy" id="2291814"/>
    <lineage>
        <taxon>Bacteria</taxon>
        <taxon>Pseudomonadati</taxon>
        <taxon>Bacteroidota</taxon>
        <taxon>Chitinophagia</taxon>
        <taxon>Chitinophagales</taxon>
        <taxon>Chitinophagaceae</taxon>
        <taxon>Chitinophaga</taxon>
    </lineage>
</organism>
<evidence type="ECO:0000313" key="6">
    <source>
        <dbReference type="Proteomes" id="UP000261174"/>
    </source>
</evidence>
<dbReference type="Proteomes" id="UP000261174">
    <property type="component" value="Unassembled WGS sequence"/>
</dbReference>
<dbReference type="PROSITE" id="PS51118">
    <property type="entry name" value="HTH_HXLR"/>
    <property type="match status" value="1"/>
</dbReference>
<dbReference type="InterPro" id="IPR036388">
    <property type="entry name" value="WH-like_DNA-bd_sf"/>
</dbReference>
<dbReference type="InterPro" id="IPR036390">
    <property type="entry name" value="WH_DNA-bd_sf"/>
</dbReference>
<keyword evidence="6" id="KW-1185">Reference proteome</keyword>
<dbReference type="PANTHER" id="PTHR33204">
    <property type="entry name" value="TRANSCRIPTIONAL REGULATOR, MARR FAMILY"/>
    <property type="match status" value="1"/>
</dbReference>
<evidence type="ECO:0000256" key="1">
    <source>
        <dbReference type="ARBA" id="ARBA00023015"/>
    </source>
</evidence>
<dbReference type="Gene3D" id="1.10.10.10">
    <property type="entry name" value="Winged helix-like DNA-binding domain superfamily/Winged helix DNA-binding domain"/>
    <property type="match status" value="1"/>
</dbReference>
<accession>A0A3E1NWU2</accession>
<dbReference type="InterPro" id="IPR002577">
    <property type="entry name" value="HTH_HxlR"/>
</dbReference>
<keyword evidence="1" id="KW-0805">Transcription regulation</keyword>
<dbReference type="RefSeq" id="WP_116855583.1">
    <property type="nucleotide sequence ID" value="NZ_QTJV01000009.1"/>
</dbReference>
<dbReference type="SUPFAM" id="SSF46785">
    <property type="entry name" value="Winged helix' DNA-binding domain"/>
    <property type="match status" value="1"/>
</dbReference>
<keyword evidence="3" id="KW-0804">Transcription</keyword>
<evidence type="ECO:0000259" key="4">
    <source>
        <dbReference type="PROSITE" id="PS51118"/>
    </source>
</evidence>
<dbReference type="AlphaFoldDB" id="A0A3E1NWU2"/>
<dbReference type="CDD" id="cd00090">
    <property type="entry name" value="HTH_ARSR"/>
    <property type="match status" value="1"/>
</dbReference>
<protein>
    <submittedName>
        <fullName evidence="5">Transcriptional regulator</fullName>
    </submittedName>
</protein>
<keyword evidence="2" id="KW-0238">DNA-binding</keyword>
<feature type="domain" description="HTH hxlR-type" evidence="4">
    <location>
        <begin position="6"/>
        <end position="102"/>
    </location>
</feature>
<name>A0A3E1NWU2_9BACT</name>